<comment type="caution">
    <text evidence="2">The sequence shown here is derived from an EMBL/GenBank/DDBJ whole genome shotgun (WGS) entry which is preliminary data.</text>
</comment>
<dbReference type="EMBL" id="SGXE01000001">
    <property type="protein sequence ID" value="RZS99759.1"/>
    <property type="molecule type" value="Genomic_DNA"/>
</dbReference>
<dbReference type="OrthoDB" id="1376285at2"/>
<organism evidence="2 3">
    <name type="scientific">Aquimarina brevivitae</name>
    <dbReference type="NCBI Taxonomy" id="323412"/>
    <lineage>
        <taxon>Bacteria</taxon>
        <taxon>Pseudomonadati</taxon>
        <taxon>Bacteroidota</taxon>
        <taxon>Flavobacteriia</taxon>
        <taxon>Flavobacteriales</taxon>
        <taxon>Flavobacteriaceae</taxon>
        <taxon>Aquimarina</taxon>
    </lineage>
</organism>
<keyword evidence="3" id="KW-1185">Reference proteome</keyword>
<feature type="chain" id="PRO_5020395288" description="TonB-like protein" evidence="1">
    <location>
        <begin position="20"/>
        <end position="110"/>
    </location>
</feature>
<protein>
    <recommendedName>
        <fullName evidence="4">TonB-like protein</fullName>
    </recommendedName>
</protein>
<reference evidence="2 3" key="1">
    <citation type="submission" date="2019-02" db="EMBL/GenBank/DDBJ databases">
        <title>Genomic Encyclopedia of Type Strains, Phase IV (KMG-IV): sequencing the most valuable type-strain genomes for metagenomic binning, comparative biology and taxonomic classification.</title>
        <authorList>
            <person name="Goeker M."/>
        </authorList>
    </citation>
    <scope>NUCLEOTIDE SEQUENCE [LARGE SCALE GENOMIC DNA]</scope>
    <source>
        <strain evidence="2 3">DSM 17196</strain>
    </source>
</reference>
<gene>
    <name evidence="2" type="ORF">EV197_0985</name>
</gene>
<accession>A0A4V2F7G7</accession>
<name>A0A4V2F7G7_9FLAO</name>
<dbReference type="RefSeq" id="WP_130285578.1">
    <property type="nucleotide sequence ID" value="NZ_SGXE01000001.1"/>
</dbReference>
<evidence type="ECO:0000313" key="2">
    <source>
        <dbReference type="EMBL" id="RZS99759.1"/>
    </source>
</evidence>
<feature type="signal peptide" evidence="1">
    <location>
        <begin position="1"/>
        <end position="19"/>
    </location>
</feature>
<proteinExistence type="predicted"/>
<evidence type="ECO:0000313" key="3">
    <source>
        <dbReference type="Proteomes" id="UP000292262"/>
    </source>
</evidence>
<sequence length="110" mass="12578">MKKVTIIALFLMSLSNSFANNNPKNPEQILRQEIAVLLESPDFKVEKAELTARIEFTVNNKGEFVVLTVASEESVVEDYIKSRLNYKKTNANLRTTSKVFKIKLRIKKDS</sequence>
<dbReference type="AlphaFoldDB" id="A0A4V2F7G7"/>
<keyword evidence="1" id="KW-0732">Signal</keyword>
<dbReference type="Proteomes" id="UP000292262">
    <property type="component" value="Unassembled WGS sequence"/>
</dbReference>
<evidence type="ECO:0000256" key="1">
    <source>
        <dbReference type="SAM" id="SignalP"/>
    </source>
</evidence>
<evidence type="ECO:0008006" key="4">
    <source>
        <dbReference type="Google" id="ProtNLM"/>
    </source>
</evidence>